<dbReference type="GO" id="GO:0005829">
    <property type="term" value="C:cytosol"/>
    <property type="evidence" value="ECO:0007669"/>
    <property type="project" value="TreeGrafter"/>
</dbReference>
<dbReference type="Gene3D" id="1.10.275.10">
    <property type="entry name" value="Fumarase/aspartase (N-terminal domain)"/>
    <property type="match status" value="1"/>
</dbReference>
<dbReference type="GO" id="GO:0004056">
    <property type="term" value="F:argininosuccinate lyase activity"/>
    <property type="evidence" value="ECO:0007669"/>
    <property type="project" value="UniProtKB-UniRule"/>
</dbReference>
<evidence type="ECO:0000259" key="8">
    <source>
        <dbReference type="Pfam" id="PF14698"/>
    </source>
</evidence>
<dbReference type="Pfam" id="PF14698">
    <property type="entry name" value="ASL_C2"/>
    <property type="match status" value="1"/>
</dbReference>
<dbReference type="PANTHER" id="PTHR43814">
    <property type="entry name" value="ARGININOSUCCINATE LYASE"/>
    <property type="match status" value="1"/>
</dbReference>
<accession>A0A0S7XNJ5</accession>
<dbReference type="InterPro" id="IPR000362">
    <property type="entry name" value="Fumarate_lyase_fam"/>
</dbReference>
<protein>
    <recommendedName>
        <fullName evidence="2 6">Argininosuccinate lyase</fullName>
        <shortName evidence="6">ASAL</shortName>
        <ecNumber evidence="2 6">4.3.2.1</ecNumber>
    </recommendedName>
    <alternativeName>
        <fullName evidence="6">Arginosuccinase</fullName>
    </alternativeName>
</protein>
<dbReference type="Gene3D" id="1.10.40.30">
    <property type="entry name" value="Fumarase/aspartase (C-terminal domain)"/>
    <property type="match status" value="1"/>
</dbReference>
<dbReference type="EC" id="4.3.2.1" evidence="2 6"/>
<dbReference type="Pfam" id="PF00206">
    <property type="entry name" value="Lyase_1"/>
    <property type="match status" value="1"/>
</dbReference>
<comment type="caution">
    <text evidence="9">The sequence shown here is derived from an EMBL/GenBank/DDBJ whole genome shotgun (WGS) entry which is preliminary data.</text>
</comment>
<name>A0A0S7XNJ5_UNCSA</name>
<dbReference type="SUPFAM" id="SSF48557">
    <property type="entry name" value="L-aspartase-like"/>
    <property type="match status" value="1"/>
</dbReference>
<dbReference type="InterPro" id="IPR029419">
    <property type="entry name" value="Arg_succ_lyase_C"/>
</dbReference>
<dbReference type="InterPro" id="IPR024083">
    <property type="entry name" value="Fumarase/histidase_N"/>
</dbReference>
<dbReference type="Gene3D" id="1.20.200.10">
    <property type="entry name" value="Fumarase/aspartase (Central domain)"/>
    <property type="match status" value="1"/>
</dbReference>
<keyword evidence="5 6" id="KW-0456">Lyase</keyword>
<dbReference type="PANTHER" id="PTHR43814:SF1">
    <property type="entry name" value="ARGININOSUCCINATE LYASE"/>
    <property type="match status" value="1"/>
</dbReference>
<evidence type="ECO:0000256" key="1">
    <source>
        <dbReference type="ARBA" id="ARBA00004941"/>
    </source>
</evidence>
<evidence type="ECO:0000313" key="10">
    <source>
        <dbReference type="Proteomes" id="UP000051861"/>
    </source>
</evidence>
<keyword evidence="3 6" id="KW-0055">Arginine biosynthesis</keyword>
<proteinExistence type="inferred from homology"/>
<comment type="similarity">
    <text evidence="6">Belongs to the lyase 1 family. Argininosuccinate lyase subfamily.</text>
</comment>
<sequence>MVKKKKARKARVSRKLKKAWAGRFRQAMAKSAEEFSSSVHYDVRLYKQDIVQSIAYARALFQARVLTGVECKRIVKALEAILKGIGASKIKLKPELEDLHMNVEALLIERIGDVGKKLHSGRSRNDQVATDLRMYIKFEVTEVVLLIRKLQSALLDLAEANLKVILPGYTHLQRAQPVLLSHHLTAYFEMLERDKERFLKAGEEADVLPLGSGALAGTNFKIDREGLAKELGFSRISRNSMDAVSDRDFAIDFVAACALLMMHLSRFSEELIIWSTYEFGFIEISDQYTTGSSIMPQKKNPDIAELVRGKSGRVYGHLFSLLTMMKALPLAYNRDMQEDKEPIFDTIDTIKAVLPIFEEMIRNTKINSEQMGKSAKKGYLTATDLAYYLVRRGVPFREAHKIVGKIVAYCEESNMQLEYLSLQQLKQFSEAFSYDATRILSSESSIASKDVPGGTAPKRVKEAIKRARKNLLHGKA</sequence>
<evidence type="ECO:0000259" key="7">
    <source>
        <dbReference type="Pfam" id="PF00206"/>
    </source>
</evidence>
<keyword evidence="4 6" id="KW-0028">Amino-acid biosynthesis</keyword>
<dbReference type="PRINTS" id="PR00145">
    <property type="entry name" value="ARGSUCLYASE"/>
</dbReference>
<dbReference type="FunFam" id="1.20.200.10:FF:000002">
    <property type="entry name" value="Argininosuccinate lyase"/>
    <property type="match status" value="1"/>
</dbReference>
<dbReference type="InterPro" id="IPR009049">
    <property type="entry name" value="Argininosuccinate_lyase"/>
</dbReference>
<evidence type="ECO:0000256" key="2">
    <source>
        <dbReference type="ARBA" id="ARBA00012338"/>
    </source>
</evidence>
<dbReference type="NCBIfam" id="TIGR00838">
    <property type="entry name" value="argH"/>
    <property type="match status" value="1"/>
</dbReference>
<dbReference type="InterPro" id="IPR022761">
    <property type="entry name" value="Fumarate_lyase_N"/>
</dbReference>
<evidence type="ECO:0000256" key="4">
    <source>
        <dbReference type="ARBA" id="ARBA00022605"/>
    </source>
</evidence>
<evidence type="ECO:0000256" key="3">
    <source>
        <dbReference type="ARBA" id="ARBA00022571"/>
    </source>
</evidence>
<comment type="pathway">
    <text evidence="1 6">Amino-acid biosynthesis; L-arginine biosynthesis; L-arginine from L-ornithine and carbamoyl phosphate: step 3/3.</text>
</comment>
<feature type="domain" description="Fumarate lyase N-terminal" evidence="7">
    <location>
        <begin position="22"/>
        <end position="316"/>
    </location>
</feature>
<dbReference type="InterPro" id="IPR020557">
    <property type="entry name" value="Fumarate_lyase_CS"/>
</dbReference>
<feature type="domain" description="Argininosuccinate lyase C-terminal" evidence="8">
    <location>
        <begin position="379"/>
        <end position="447"/>
    </location>
</feature>
<comment type="catalytic activity">
    <reaction evidence="6">
        <text>2-(N(omega)-L-arginino)succinate = fumarate + L-arginine</text>
        <dbReference type="Rhea" id="RHEA:24020"/>
        <dbReference type="ChEBI" id="CHEBI:29806"/>
        <dbReference type="ChEBI" id="CHEBI:32682"/>
        <dbReference type="ChEBI" id="CHEBI:57472"/>
        <dbReference type="EC" id="4.3.2.1"/>
    </reaction>
</comment>
<reference evidence="9 10" key="1">
    <citation type="journal article" date="2015" name="Microbiome">
        <title>Genomic resolution of linkages in carbon, nitrogen, and sulfur cycling among widespread estuary sediment bacteria.</title>
        <authorList>
            <person name="Baker B.J."/>
            <person name="Lazar C.S."/>
            <person name="Teske A.P."/>
            <person name="Dick G.J."/>
        </authorList>
    </citation>
    <scope>NUCLEOTIDE SEQUENCE [LARGE SCALE GENOMIC DNA]</scope>
    <source>
        <strain evidence="9">DG_54_3</strain>
    </source>
</reference>
<dbReference type="UniPathway" id="UPA00068">
    <property type="reaction ID" value="UER00114"/>
</dbReference>
<dbReference type="FunFam" id="1.10.40.30:FF:000001">
    <property type="entry name" value="Argininosuccinate lyase"/>
    <property type="match status" value="1"/>
</dbReference>
<dbReference type="GO" id="GO:0042450">
    <property type="term" value="P:L-arginine biosynthetic process via ornithine"/>
    <property type="evidence" value="ECO:0007669"/>
    <property type="project" value="UniProtKB-UniRule"/>
</dbReference>
<dbReference type="Proteomes" id="UP000051861">
    <property type="component" value="Unassembled WGS sequence"/>
</dbReference>
<dbReference type="AlphaFoldDB" id="A0A0S7XNJ5"/>
<keyword evidence="6" id="KW-0963">Cytoplasm</keyword>
<evidence type="ECO:0000313" key="9">
    <source>
        <dbReference type="EMBL" id="KPJ64053.1"/>
    </source>
</evidence>
<evidence type="ECO:0000256" key="6">
    <source>
        <dbReference type="HAMAP-Rule" id="MF_00006"/>
    </source>
</evidence>
<comment type="subcellular location">
    <subcellularLocation>
        <location evidence="6">Cytoplasm</location>
    </subcellularLocation>
</comment>
<dbReference type="PROSITE" id="PS00163">
    <property type="entry name" value="FUMARATE_LYASES"/>
    <property type="match status" value="1"/>
</dbReference>
<organism evidence="9 10">
    <name type="scientific">candidate division WOR-1 bacterium DG_54_3</name>
    <dbReference type="NCBI Taxonomy" id="1703775"/>
    <lineage>
        <taxon>Bacteria</taxon>
        <taxon>Bacillati</taxon>
        <taxon>Saganbacteria</taxon>
    </lineage>
</organism>
<dbReference type="InterPro" id="IPR008948">
    <property type="entry name" value="L-Aspartase-like"/>
</dbReference>
<dbReference type="EMBL" id="LIZX01000202">
    <property type="protein sequence ID" value="KPJ64053.1"/>
    <property type="molecule type" value="Genomic_DNA"/>
</dbReference>
<dbReference type="PRINTS" id="PR00149">
    <property type="entry name" value="FUMRATELYASE"/>
</dbReference>
<dbReference type="CDD" id="cd01359">
    <property type="entry name" value="Argininosuccinate_lyase"/>
    <property type="match status" value="1"/>
</dbReference>
<gene>
    <name evidence="6" type="primary">argH</name>
    <name evidence="9" type="ORF">AMJ44_13485</name>
</gene>
<dbReference type="HAMAP" id="MF_00006">
    <property type="entry name" value="Arg_succ_lyase"/>
    <property type="match status" value="1"/>
</dbReference>
<evidence type="ECO:0000256" key="5">
    <source>
        <dbReference type="ARBA" id="ARBA00023239"/>
    </source>
</evidence>
<dbReference type="PATRIC" id="fig|1703775.3.peg.1951"/>